<accession>Q3JX03</accession>
<evidence type="ECO:0000313" key="1">
    <source>
        <dbReference type="EMBL" id="ABA49809.1"/>
    </source>
</evidence>
<sequence length="242" mass="25709">MGARSARSRYGDASPLKRFLVRFASRWWRRRLRERDGQPAAFRNAYKTSQQNGEGMRWQYPVAAALAIAAFVWACARIVSTDAAPAAAPAGQTASAAPAALASAFTAASSAAPRSAPPPLPPRVTEHIAREYADSAVTREALTQIAYGWNQAVNDVHDPGDAKIAGDAIAKGIACALSARVLAKAGVDQQTMLDRIKGTRAVMLDTETDTLAYIRFQSLAGGQFFDDPGPASCGFNPTAMPN</sequence>
<gene>
    <name evidence="1" type="ordered locus">BURPS1710b_0486</name>
</gene>
<dbReference type="HOGENOM" id="CLU_100127_0_0_4"/>
<dbReference type="AlphaFoldDB" id="Q3JX03"/>
<proteinExistence type="predicted"/>
<evidence type="ECO:0000313" key="2">
    <source>
        <dbReference type="Proteomes" id="UP000002700"/>
    </source>
</evidence>
<protein>
    <submittedName>
        <fullName evidence="1">Putative membrane protein</fullName>
    </submittedName>
</protein>
<dbReference type="KEGG" id="bpm:BURPS1710b_0486"/>
<dbReference type="Proteomes" id="UP000002700">
    <property type="component" value="Chromosome I"/>
</dbReference>
<organism evidence="1 2">
    <name type="scientific">Burkholderia pseudomallei (strain 1710b)</name>
    <dbReference type="NCBI Taxonomy" id="320372"/>
    <lineage>
        <taxon>Bacteria</taxon>
        <taxon>Pseudomonadati</taxon>
        <taxon>Pseudomonadota</taxon>
        <taxon>Betaproteobacteria</taxon>
        <taxon>Burkholderiales</taxon>
        <taxon>Burkholderiaceae</taxon>
        <taxon>Burkholderia</taxon>
        <taxon>pseudomallei group</taxon>
    </lineage>
</organism>
<dbReference type="EnsemblBacteria" id="ABA49809">
    <property type="protein sequence ID" value="ABA49809"/>
    <property type="gene ID" value="BURPS1710b_0486"/>
</dbReference>
<name>Q3JX03_BURP1</name>
<dbReference type="EMBL" id="CP000124">
    <property type="protein sequence ID" value="ABA49809.1"/>
    <property type="molecule type" value="Genomic_DNA"/>
</dbReference>
<reference evidence="1 2" key="1">
    <citation type="submission" date="2005-09" db="EMBL/GenBank/DDBJ databases">
        <authorList>
            <person name="Woods D.E."/>
            <person name="Nierman W.C."/>
        </authorList>
    </citation>
    <scope>NUCLEOTIDE SEQUENCE [LARGE SCALE GENOMIC DNA]</scope>
    <source>
        <strain evidence="1 2">1710b</strain>
    </source>
</reference>